<sequence length="348" mass="35740">MRFFKYLFIFHLLIICSSVNADYQCGSAFGPTGQDACTKLFGVGANFRILDNGRMICARPDGSNYQCYIAEPTCPSAQEVTVKVPVDSPDYICIDGCQYALYKSCVDIEHEDEPGMTCSAISSGGKCTSSGSGNGTGSNSGSGAGSGSGSGSSSGSGDGSGSGSGDGSSSGSGDGSGSGSGDGSSSGSGDGSGSGGGDTTNNNTTNNNTTNNNTTNNTTNNNGGSGGGDGDKTNNNNGSGKDYTGVLDSIFNTLGEIKDWLFGEADTSMFGDNKPPDQELSKQSLDTNAFGSYKQCPQDRTLSMNLLGRQSFSYTFSFSTWCEYLSMFGLFILIFSYLTGAYIIASKS</sequence>
<keyword evidence="5" id="KW-1185">Reference proteome</keyword>
<name>N8ZNE5_9GAMM</name>
<keyword evidence="3" id="KW-0732">Signal</keyword>
<dbReference type="Proteomes" id="UP000013117">
    <property type="component" value="Unassembled WGS sequence"/>
</dbReference>
<proteinExistence type="predicted"/>
<evidence type="ECO:0000256" key="3">
    <source>
        <dbReference type="SAM" id="SignalP"/>
    </source>
</evidence>
<evidence type="ECO:0000256" key="2">
    <source>
        <dbReference type="SAM" id="Phobius"/>
    </source>
</evidence>
<dbReference type="EMBL" id="APPN01000071">
    <property type="protein sequence ID" value="ENV33010.1"/>
    <property type="molecule type" value="Genomic_DNA"/>
</dbReference>
<dbReference type="NCBIfam" id="NF041109">
    <property type="entry name" value="VF_TspB_C_term"/>
    <property type="match status" value="1"/>
</dbReference>
<keyword evidence="2" id="KW-0472">Membrane</keyword>
<evidence type="ECO:0000313" key="4">
    <source>
        <dbReference type="EMBL" id="ENV33010.1"/>
    </source>
</evidence>
<dbReference type="PATRIC" id="fig|1120926.3.peg.2645"/>
<comment type="caution">
    <text evidence="4">The sequence shown here is derived from an EMBL/GenBank/DDBJ whole genome shotgun (WGS) entry which is preliminary data.</text>
</comment>
<feature type="region of interest" description="Disordered" evidence="1">
    <location>
        <begin position="129"/>
        <end position="237"/>
    </location>
</feature>
<dbReference type="HOGENOM" id="CLU_796027_0_0_6"/>
<accession>N8ZNE5</accession>
<gene>
    <name evidence="4" type="ORF">F960_02732</name>
</gene>
<dbReference type="PANTHER" id="PTHR37612:SF20">
    <property type="entry name" value="PER-HEXAMER REPEAT PROTEIN 5-RELATED"/>
    <property type="match status" value="1"/>
</dbReference>
<evidence type="ECO:0000313" key="5">
    <source>
        <dbReference type="Proteomes" id="UP000013117"/>
    </source>
</evidence>
<keyword evidence="2" id="KW-1133">Transmembrane helix</keyword>
<dbReference type="RefSeq" id="WP_004865551.1">
    <property type="nucleotide sequence ID" value="NZ_ASYY01000074.1"/>
</dbReference>
<reference evidence="4 5" key="1">
    <citation type="submission" date="2013-02" db="EMBL/GenBank/DDBJ databases">
        <title>The Genome Sequence of Acinetobacter gerneri CIP 107464.</title>
        <authorList>
            <consortium name="The Broad Institute Genome Sequencing Platform"/>
            <consortium name="The Broad Institute Genome Sequencing Center for Infectious Disease"/>
            <person name="Cerqueira G."/>
            <person name="Feldgarden M."/>
            <person name="Courvalin P."/>
            <person name="Perichon B."/>
            <person name="Grillot-Courvalin C."/>
            <person name="Clermont D."/>
            <person name="Rocha E."/>
            <person name="Yoon E.-J."/>
            <person name="Nemec A."/>
            <person name="Walker B."/>
            <person name="Young S.K."/>
            <person name="Zeng Q."/>
            <person name="Gargeya S."/>
            <person name="Fitzgerald M."/>
            <person name="Haas B."/>
            <person name="Abouelleil A."/>
            <person name="Alvarado L."/>
            <person name="Arachchi H.M."/>
            <person name="Berlin A.M."/>
            <person name="Chapman S.B."/>
            <person name="Dewar J."/>
            <person name="Goldberg J."/>
            <person name="Griggs A."/>
            <person name="Gujja S."/>
            <person name="Hansen M."/>
            <person name="Howarth C."/>
            <person name="Imamovic A."/>
            <person name="Larimer J."/>
            <person name="McCowan C."/>
            <person name="Murphy C."/>
            <person name="Neiman D."/>
            <person name="Pearson M."/>
            <person name="Priest M."/>
            <person name="Roberts A."/>
            <person name="Saif S."/>
            <person name="Shea T."/>
            <person name="Sisk P."/>
            <person name="Sykes S."/>
            <person name="Wortman J."/>
            <person name="Nusbaum C."/>
            <person name="Birren B."/>
        </authorList>
    </citation>
    <scope>NUCLEOTIDE SEQUENCE [LARGE SCALE GENOMIC DNA]</scope>
    <source>
        <strain evidence="4 5">CIP 107464</strain>
    </source>
</reference>
<dbReference type="InterPro" id="IPR052258">
    <property type="entry name" value="Diverse_Func_Domain-Protein"/>
</dbReference>
<dbReference type="AlphaFoldDB" id="N8ZNE5"/>
<dbReference type="eggNOG" id="COG3266">
    <property type="taxonomic scope" value="Bacteria"/>
</dbReference>
<dbReference type="PANTHER" id="PTHR37612">
    <property type="entry name" value="FIBROIN HEAVY CHAIN FIB-H LIKE PROTEIN"/>
    <property type="match status" value="1"/>
</dbReference>
<dbReference type="OrthoDB" id="10020346at2"/>
<dbReference type="STRING" id="202952.GCA_000747725_00155"/>
<feature type="chain" id="PRO_5004138113" evidence="3">
    <location>
        <begin position="22"/>
        <end position="348"/>
    </location>
</feature>
<organism evidence="4 5">
    <name type="scientific">Acinetobacter gerneri DSM 14967 = CIP 107464 = MTCC 9824</name>
    <dbReference type="NCBI Taxonomy" id="1120926"/>
    <lineage>
        <taxon>Bacteria</taxon>
        <taxon>Pseudomonadati</taxon>
        <taxon>Pseudomonadota</taxon>
        <taxon>Gammaproteobacteria</taxon>
        <taxon>Moraxellales</taxon>
        <taxon>Moraxellaceae</taxon>
        <taxon>Acinetobacter</taxon>
    </lineage>
</organism>
<dbReference type="GeneID" id="84211946"/>
<feature type="signal peptide" evidence="3">
    <location>
        <begin position="1"/>
        <end position="21"/>
    </location>
</feature>
<keyword evidence="2" id="KW-0812">Transmembrane</keyword>
<feature type="compositionally biased region" description="Low complexity" evidence="1">
    <location>
        <begin position="199"/>
        <end position="222"/>
    </location>
</feature>
<feature type="transmembrane region" description="Helical" evidence="2">
    <location>
        <begin position="324"/>
        <end position="345"/>
    </location>
</feature>
<feature type="compositionally biased region" description="Gly residues" evidence="1">
    <location>
        <begin position="132"/>
        <end position="198"/>
    </location>
</feature>
<protein>
    <submittedName>
        <fullName evidence="4">Uncharacterized protein</fullName>
    </submittedName>
</protein>
<evidence type="ECO:0000256" key="1">
    <source>
        <dbReference type="SAM" id="MobiDB-lite"/>
    </source>
</evidence>